<dbReference type="AlphaFoldDB" id="W0GQW1"/>
<reference evidence="1 2" key="1">
    <citation type="submission" date="2013-09" db="EMBL/GenBank/DDBJ databases">
        <title>Complete genome sequence of Spiroplasma mirum suckling mouse cataract agent.</title>
        <authorList>
            <person name="Landry C.A."/>
            <person name="Bastian F.O."/>
            <person name="Thune R.L."/>
        </authorList>
    </citation>
    <scope>NUCLEOTIDE SEQUENCE [LARGE SCALE GENOMIC DNA]</scope>
    <source>
        <strain evidence="1 2">SMCA</strain>
    </source>
</reference>
<evidence type="ECO:0008006" key="3">
    <source>
        <dbReference type="Google" id="ProtNLM"/>
    </source>
</evidence>
<dbReference type="STRING" id="838561.P344_06665"/>
<dbReference type="EMBL" id="CP006720">
    <property type="protein sequence ID" value="AHI58634.1"/>
    <property type="molecule type" value="Genomic_DNA"/>
</dbReference>
<dbReference type="Proteomes" id="UP000019260">
    <property type="component" value="Chromosome"/>
</dbReference>
<accession>W0GQW1</accession>
<name>W0GQW1_9MOLU</name>
<dbReference type="KEGG" id="smir:SMM_1119"/>
<evidence type="ECO:0000313" key="1">
    <source>
        <dbReference type="EMBL" id="AHI58634.1"/>
    </source>
</evidence>
<evidence type="ECO:0000313" key="2">
    <source>
        <dbReference type="Proteomes" id="UP000019260"/>
    </source>
</evidence>
<protein>
    <recommendedName>
        <fullName evidence="3">Lipoprotein</fullName>
    </recommendedName>
</protein>
<proteinExistence type="predicted"/>
<gene>
    <name evidence="1" type="ORF">P344_06665</name>
</gene>
<sequence length="87" mass="9596">MKLSNEKTFKYLGAISLTATSASSVVACHNKSAQPNNNIKTNLSEIKISKMINPLAITVNDEKNVTLDELNAINFNDILIRICYNPN</sequence>
<dbReference type="KEGG" id="smia:P344_06665"/>
<dbReference type="RefSeq" id="WP_025317849.1">
    <property type="nucleotide sequence ID" value="NZ_CP002082.1"/>
</dbReference>
<dbReference type="PATRIC" id="fig|838561.3.peg.1282"/>
<organism evidence="1 2">
    <name type="scientific">Spiroplasma mirum ATCC 29335</name>
    <dbReference type="NCBI Taxonomy" id="838561"/>
    <lineage>
        <taxon>Bacteria</taxon>
        <taxon>Bacillati</taxon>
        <taxon>Mycoplasmatota</taxon>
        <taxon>Mollicutes</taxon>
        <taxon>Entomoplasmatales</taxon>
        <taxon>Spiroplasmataceae</taxon>
        <taxon>Spiroplasma</taxon>
    </lineage>
</organism>
<dbReference type="PROSITE" id="PS51257">
    <property type="entry name" value="PROKAR_LIPOPROTEIN"/>
    <property type="match status" value="1"/>
</dbReference>
<dbReference type="HOGENOM" id="CLU_2481738_0_0_14"/>
<keyword evidence="2" id="KW-1185">Reference proteome</keyword>